<dbReference type="VEuPathDB" id="FungiDB:Bcin08g04960"/>
<dbReference type="Proteomes" id="UP000001798">
    <property type="component" value="Chromosome 8"/>
</dbReference>
<gene>
    <name evidence="2" type="ORF">BCIN_08g04960</name>
</gene>
<name>A0A384JR62_BOTFB</name>
<reference evidence="2 3" key="3">
    <citation type="journal article" date="2017" name="Mol. Plant Pathol.">
        <title>A gapless genome sequence of the fungus Botrytis cinerea.</title>
        <authorList>
            <person name="Van Kan J.A."/>
            <person name="Stassen J.H."/>
            <person name="Mosbach A."/>
            <person name="Van Der Lee T.A."/>
            <person name="Faino L."/>
            <person name="Farmer A.D."/>
            <person name="Papasotiriou D.G."/>
            <person name="Zhou S."/>
            <person name="Seidl M.F."/>
            <person name="Cottam E."/>
            <person name="Edel D."/>
            <person name="Hahn M."/>
            <person name="Schwartz D.C."/>
            <person name="Dietrich R.A."/>
            <person name="Widdison S."/>
            <person name="Scalliet G."/>
        </authorList>
    </citation>
    <scope>NUCLEOTIDE SEQUENCE [LARGE SCALE GENOMIC DNA]</scope>
    <source>
        <strain evidence="2 3">B05.10</strain>
    </source>
</reference>
<keyword evidence="3" id="KW-1185">Reference proteome</keyword>
<feature type="compositionally biased region" description="Polar residues" evidence="1">
    <location>
        <begin position="204"/>
        <end position="222"/>
    </location>
</feature>
<dbReference type="KEGG" id="bfu:BCIN_08g04960"/>
<reference evidence="2 3" key="2">
    <citation type="journal article" date="2012" name="Eukaryot. Cell">
        <title>Genome update of Botrytis cinerea strains B05.10 and T4.</title>
        <authorList>
            <person name="Staats M."/>
            <person name="van Kan J.A."/>
        </authorList>
    </citation>
    <scope>NUCLEOTIDE SEQUENCE [LARGE SCALE GENOMIC DNA]</scope>
    <source>
        <strain evidence="2 3">B05.10</strain>
    </source>
</reference>
<evidence type="ECO:0000256" key="1">
    <source>
        <dbReference type="SAM" id="MobiDB-lite"/>
    </source>
</evidence>
<dbReference type="AlphaFoldDB" id="A0A384JR62"/>
<organism evidence="2 3">
    <name type="scientific">Botryotinia fuckeliana (strain B05.10)</name>
    <name type="common">Noble rot fungus</name>
    <name type="synonym">Botrytis cinerea</name>
    <dbReference type="NCBI Taxonomy" id="332648"/>
    <lineage>
        <taxon>Eukaryota</taxon>
        <taxon>Fungi</taxon>
        <taxon>Dikarya</taxon>
        <taxon>Ascomycota</taxon>
        <taxon>Pezizomycotina</taxon>
        <taxon>Leotiomycetes</taxon>
        <taxon>Helotiales</taxon>
        <taxon>Sclerotiniaceae</taxon>
        <taxon>Botrytis</taxon>
    </lineage>
</organism>
<dbReference type="OrthoDB" id="4476201at2759"/>
<protein>
    <submittedName>
        <fullName evidence="2">Uncharacterized protein</fullName>
    </submittedName>
</protein>
<evidence type="ECO:0000313" key="3">
    <source>
        <dbReference type="Proteomes" id="UP000001798"/>
    </source>
</evidence>
<reference evidence="2 3" key="1">
    <citation type="journal article" date="2011" name="PLoS Genet.">
        <title>Genomic analysis of the necrotrophic fungal pathogens Sclerotinia sclerotiorum and Botrytis cinerea.</title>
        <authorList>
            <person name="Amselem J."/>
            <person name="Cuomo C.A."/>
            <person name="van Kan J.A."/>
            <person name="Viaud M."/>
            <person name="Benito E.P."/>
            <person name="Couloux A."/>
            <person name="Coutinho P.M."/>
            <person name="de Vries R.P."/>
            <person name="Dyer P.S."/>
            <person name="Fillinger S."/>
            <person name="Fournier E."/>
            <person name="Gout L."/>
            <person name="Hahn M."/>
            <person name="Kohn L."/>
            <person name="Lapalu N."/>
            <person name="Plummer K.M."/>
            <person name="Pradier J.M."/>
            <person name="Quevillon E."/>
            <person name="Sharon A."/>
            <person name="Simon A."/>
            <person name="ten Have A."/>
            <person name="Tudzynski B."/>
            <person name="Tudzynski P."/>
            <person name="Wincker P."/>
            <person name="Andrew M."/>
            <person name="Anthouard V."/>
            <person name="Beever R.E."/>
            <person name="Beffa R."/>
            <person name="Benoit I."/>
            <person name="Bouzid O."/>
            <person name="Brault B."/>
            <person name="Chen Z."/>
            <person name="Choquer M."/>
            <person name="Collemare J."/>
            <person name="Cotton P."/>
            <person name="Danchin E.G."/>
            <person name="Da Silva C."/>
            <person name="Gautier A."/>
            <person name="Giraud C."/>
            <person name="Giraud T."/>
            <person name="Gonzalez C."/>
            <person name="Grossetete S."/>
            <person name="Guldener U."/>
            <person name="Henrissat B."/>
            <person name="Howlett B.J."/>
            <person name="Kodira C."/>
            <person name="Kretschmer M."/>
            <person name="Lappartient A."/>
            <person name="Leroch M."/>
            <person name="Levis C."/>
            <person name="Mauceli E."/>
            <person name="Neuveglise C."/>
            <person name="Oeser B."/>
            <person name="Pearson M."/>
            <person name="Poulain J."/>
            <person name="Poussereau N."/>
            <person name="Quesneville H."/>
            <person name="Rascle C."/>
            <person name="Schumacher J."/>
            <person name="Segurens B."/>
            <person name="Sexton A."/>
            <person name="Silva E."/>
            <person name="Sirven C."/>
            <person name="Soanes D.M."/>
            <person name="Talbot N.J."/>
            <person name="Templeton M."/>
            <person name="Yandava C."/>
            <person name="Yarden O."/>
            <person name="Zeng Q."/>
            <person name="Rollins J.A."/>
            <person name="Lebrun M.H."/>
            <person name="Dickman M."/>
        </authorList>
    </citation>
    <scope>NUCLEOTIDE SEQUENCE [LARGE SCALE GENOMIC DNA]</scope>
    <source>
        <strain evidence="2 3">B05.10</strain>
    </source>
</reference>
<proteinExistence type="predicted"/>
<evidence type="ECO:0000313" key="2">
    <source>
        <dbReference type="EMBL" id="ATZ52877.1"/>
    </source>
</evidence>
<accession>A0A384JR62</accession>
<dbReference type="RefSeq" id="XP_024550480.1">
    <property type="nucleotide sequence ID" value="XM_024694686.1"/>
</dbReference>
<sequence length="288" mass="32578">MGLKESQNSRVLTSEIYNHGPVHQRGSEIIAFICWKAENWHHNKDKRRGGHSNWLAEFAKMPWSTSKSIANKEYANKNRDGESNIGCNGANGEDCANSYASAKDQQQEEATYHSIEPYGIDWSISRLIDSLDPPRTWKAIVAGIGESYSRSGHHTSLTHKKSAHNSEGKNSERDLLWHHLDEIRCPWLSKWGINDLGDIDDSVSNNKLQSPSHKTSNSTGQNDRARSCDTGITALFRKMERGIISRHCPNNGDKRHKDCDSIWPIGTILNRPDLLRRKEFWRCGSSGD</sequence>
<feature type="compositionally biased region" description="Basic residues" evidence="1">
    <location>
        <begin position="151"/>
        <end position="163"/>
    </location>
</feature>
<feature type="region of interest" description="Disordered" evidence="1">
    <location>
        <begin position="150"/>
        <end position="169"/>
    </location>
</feature>
<dbReference type="GeneID" id="36394420"/>
<dbReference type="EMBL" id="CP009812">
    <property type="protein sequence ID" value="ATZ52877.1"/>
    <property type="molecule type" value="Genomic_DNA"/>
</dbReference>
<feature type="region of interest" description="Disordered" evidence="1">
    <location>
        <begin position="204"/>
        <end position="225"/>
    </location>
</feature>